<dbReference type="OrthoDB" id="2016913at2759"/>
<dbReference type="PANTHER" id="PTHR12363">
    <property type="entry name" value="TRANSPORTIN 3 AND IMPORTIN 13"/>
    <property type="match status" value="1"/>
</dbReference>
<dbReference type="AlphaFoldDB" id="A0A8K0WL66"/>
<evidence type="ECO:0000313" key="7">
    <source>
        <dbReference type="Proteomes" id="UP000813444"/>
    </source>
</evidence>
<accession>A0A8K0WL66</accession>
<comment type="subcellular location">
    <subcellularLocation>
        <location evidence="1">Nucleus</location>
    </subcellularLocation>
</comment>
<evidence type="ECO:0000256" key="2">
    <source>
        <dbReference type="ARBA" id="ARBA00007991"/>
    </source>
</evidence>
<comment type="caution">
    <text evidence="6">The sequence shown here is derived from an EMBL/GenBank/DDBJ whole genome shotgun (WGS) entry which is preliminary data.</text>
</comment>
<dbReference type="GO" id="GO:0006606">
    <property type="term" value="P:protein import into nucleus"/>
    <property type="evidence" value="ECO:0007669"/>
    <property type="project" value="TreeGrafter"/>
</dbReference>
<protein>
    <submittedName>
        <fullName evidence="6">Armadillo-type protein</fullName>
    </submittedName>
</protein>
<keyword evidence="3" id="KW-0813">Transport</keyword>
<reference evidence="6" key="1">
    <citation type="journal article" date="2021" name="Nat. Commun.">
        <title>Genetic determinants of endophytism in the Arabidopsis root mycobiome.</title>
        <authorList>
            <person name="Mesny F."/>
            <person name="Miyauchi S."/>
            <person name="Thiergart T."/>
            <person name="Pickel B."/>
            <person name="Atanasova L."/>
            <person name="Karlsson M."/>
            <person name="Huettel B."/>
            <person name="Barry K.W."/>
            <person name="Haridas S."/>
            <person name="Chen C."/>
            <person name="Bauer D."/>
            <person name="Andreopoulos W."/>
            <person name="Pangilinan J."/>
            <person name="LaButti K."/>
            <person name="Riley R."/>
            <person name="Lipzen A."/>
            <person name="Clum A."/>
            <person name="Drula E."/>
            <person name="Henrissat B."/>
            <person name="Kohler A."/>
            <person name="Grigoriev I.V."/>
            <person name="Martin F.M."/>
            <person name="Hacquard S."/>
        </authorList>
    </citation>
    <scope>NUCLEOTIDE SEQUENCE</scope>
    <source>
        <strain evidence="6">MPI-CAGE-CH-0235</strain>
    </source>
</reference>
<dbReference type="Proteomes" id="UP000813444">
    <property type="component" value="Unassembled WGS sequence"/>
</dbReference>
<gene>
    <name evidence="6" type="ORF">B0I35DRAFT_108165</name>
</gene>
<dbReference type="Gene3D" id="1.25.10.10">
    <property type="entry name" value="Leucine-rich Repeat Variant"/>
    <property type="match status" value="1"/>
</dbReference>
<dbReference type="GO" id="GO:0005634">
    <property type="term" value="C:nucleus"/>
    <property type="evidence" value="ECO:0007669"/>
    <property type="project" value="UniProtKB-SubCell"/>
</dbReference>
<dbReference type="EMBL" id="JAGPNK010000016">
    <property type="protein sequence ID" value="KAH7308240.1"/>
    <property type="molecule type" value="Genomic_DNA"/>
</dbReference>
<keyword evidence="7" id="KW-1185">Reference proteome</keyword>
<comment type="similarity">
    <text evidence="2">Belongs to the importin beta family.</text>
</comment>
<dbReference type="InterPro" id="IPR011989">
    <property type="entry name" value="ARM-like"/>
</dbReference>
<dbReference type="SUPFAM" id="SSF48371">
    <property type="entry name" value="ARM repeat"/>
    <property type="match status" value="1"/>
</dbReference>
<name>A0A8K0WL66_9HYPO</name>
<keyword evidence="5" id="KW-0539">Nucleus</keyword>
<dbReference type="PANTHER" id="PTHR12363:SF33">
    <property type="entry name" value="IMPORTIN-13"/>
    <property type="match status" value="1"/>
</dbReference>
<evidence type="ECO:0000256" key="4">
    <source>
        <dbReference type="ARBA" id="ARBA00022927"/>
    </source>
</evidence>
<evidence type="ECO:0000256" key="1">
    <source>
        <dbReference type="ARBA" id="ARBA00004123"/>
    </source>
</evidence>
<dbReference type="InterPro" id="IPR051345">
    <property type="entry name" value="Importin_beta-like_NTR"/>
</dbReference>
<evidence type="ECO:0000256" key="3">
    <source>
        <dbReference type="ARBA" id="ARBA00022448"/>
    </source>
</evidence>
<dbReference type="Pfam" id="PF24140">
    <property type="entry name" value="TPR_TNPO3_IPO13_3rd"/>
    <property type="match status" value="1"/>
</dbReference>
<dbReference type="InterPro" id="IPR057942">
    <property type="entry name" value="TPR_TNPO3_IPO13_3rd"/>
</dbReference>
<proteinExistence type="inferred from homology"/>
<dbReference type="InterPro" id="IPR016024">
    <property type="entry name" value="ARM-type_fold"/>
</dbReference>
<evidence type="ECO:0000256" key="5">
    <source>
        <dbReference type="ARBA" id="ARBA00023242"/>
    </source>
</evidence>
<evidence type="ECO:0000313" key="6">
    <source>
        <dbReference type="EMBL" id="KAH7308240.1"/>
    </source>
</evidence>
<dbReference type="GO" id="GO:0005737">
    <property type="term" value="C:cytoplasm"/>
    <property type="evidence" value="ECO:0007669"/>
    <property type="project" value="TreeGrafter"/>
</dbReference>
<sequence length="1003" mass="110769">MNEEGISLSLDQVESLILSLYQPNPPEIITKTQATLSRLQSSQHAWILARHLLGRSDEKVKFFGVLTIIIKLNTESAALSDEDATELLMSLVGWYIDALTQSTGPLVAKKLSSALAAFFHHFHRLWPRYLTHLAYCFATRQVIPPGTVPSSLDTPAILQQLDPAKLQGIIWIVTTIVEDSTKFDLNAANNIGLYEAILQHTLDSVSLISSGISRQDSLATQEDSIRCLQSWIWFSQKAATRDSQVIEALRPLISTVIEALAVPSLYDVSAELLTEILSNFPAILSQDHYGMLSGLFESEWCTQRFQNLLGGDFGFESSRFGQLLLAFGDARVQNLMQSDRGSDRDLLSKLCGLLAADGCIVIEDTIFVPALEFWSTFVETMTDDMYAGEGETHTWVETALPHILQAVSHAWQKITYPQQEDFSRWDSSDRVGFHDARKDVADFLQSTYTIVGLRLVYTFAELLLSALANSSWYHLEAAAFCLSSLADCVREAPDSDDALSSVFGSPLFSTLQASQADIPARVKQTCVSLIEHYCDYFERNVAQLPAAVGVLFAMVGDPSMATAASRSIHRLCSSCRHHLHPEISAFLKEYHALVSRRQLDCPSSEKILGAVSAVAQAIPDAGLRLSTCAEILDLIYRDVQCFKQLLVMPDQCELPCAARPQCLRDASDEFPALHVGLRVLRCLANMAKGLKSPSDVLIDVEGSDTRELGALPDLIVLQRKIISIIVEVQSTFSNCAEVTELICSILRSGFSETEPGPFVLAPNDVVQYLTKHSTDTPRIGVFVSTACSFASSLRSRQIQGKQEILAAVLLWVIGLSKQLSDPDSDPELSQNCIDFVTRIVSTSPGSLLELQPPDAAEFFLLFTLRVLDDKEPLPKAAAAEFWATFVNLNIDDSTRLALYQGAMDMLGPMLCQSLARNIGGNASRSELDKLSEPLKKLVNRYPKAKDWLHLGLTDPSFPSQKVSLDQKTFFIKKVISLRGSRATNQVVREFWLSSRGSNFAYAS</sequence>
<organism evidence="6 7">
    <name type="scientific">Stachybotrys elegans</name>
    <dbReference type="NCBI Taxonomy" id="80388"/>
    <lineage>
        <taxon>Eukaryota</taxon>
        <taxon>Fungi</taxon>
        <taxon>Dikarya</taxon>
        <taxon>Ascomycota</taxon>
        <taxon>Pezizomycotina</taxon>
        <taxon>Sordariomycetes</taxon>
        <taxon>Hypocreomycetidae</taxon>
        <taxon>Hypocreales</taxon>
        <taxon>Stachybotryaceae</taxon>
        <taxon>Stachybotrys</taxon>
    </lineage>
</organism>
<keyword evidence="4" id="KW-0653">Protein transport</keyword>